<proteinExistence type="inferred from homology"/>
<dbReference type="RefSeq" id="WP_259857658.1">
    <property type="nucleotide sequence ID" value="NZ_BAAAST010000001.1"/>
</dbReference>
<evidence type="ECO:0000313" key="7">
    <source>
        <dbReference type="EMBL" id="UWP79900.1"/>
    </source>
</evidence>
<evidence type="ECO:0000256" key="5">
    <source>
        <dbReference type="PROSITE-ProRule" id="PRU01091"/>
    </source>
</evidence>
<name>A0ABY5VQT2_9ACTN</name>
<dbReference type="InterPro" id="IPR051677">
    <property type="entry name" value="AfsR-DnrI-RedD_regulator"/>
</dbReference>
<accession>A0ABY5VQT2</accession>
<evidence type="ECO:0000313" key="8">
    <source>
        <dbReference type="Proteomes" id="UP001059617"/>
    </source>
</evidence>
<dbReference type="Gene3D" id="1.25.40.10">
    <property type="entry name" value="Tetratricopeptide repeat domain"/>
    <property type="match status" value="1"/>
</dbReference>
<feature type="DNA-binding region" description="OmpR/PhoB-type" evidence="5">
    <location>
        <begin position="1"/>
        <end position="93"/>
    </location>
</feature>
<organism evidence="7 8">
    <name type="scientific">Dactylosporangium fulvum</name>
    <dbReference type="NCBI Taxonomy" id="53359"/>
    <lineage>
        <taxon>Bacteria</taxon>
        <taxon>Bacillati</taxon>
        <taxon>Actinomycetota</taxon>
        <taxon>Actinomycetes</taxon>
        <taxon>Micromonosporales</taxon>
        <taxon>Micromonosporaceae</taxon>
        <taxon>Dactylosporangium</taxon>
    </lineage>
</organism>
<keyword evidence="4" id="KW-0804">Transcription</keyword>
<dbReference type="SMART" id="SM01043">
    <property type="entry name" value="BTAD"/>
    <property type="match status" value="1"/>
</dbReference>
<reference evidence="7" key="2">
    <citation type="submission" date="2022-09" db="EMBL/GenBank/DDBJ databases">
        <title>Biosynthetic gene clusters of Dactylosporangioum fulvum.</title>
        <authorList>
            <person name="Caradec T."/>
        </authorList>
    </citation>
    <scope>NUCLEOTIDE SEQUENCE</scope>
    <source>
        <strain evidence="7">NRRL B-16292</strain>
    </source>
</reference>
<evidence type="ECO:0000256" key="4">
    <source>
        <dbReference type="ARBA" id="ARBA00023163"/>
    </source>
</evidence>
<dbReference type="Proteomes" id="UP001059617">
    <property type="component" value="Chromosome"/>
</dbReference>
<keyword evidence="8" id="KW-1185">Reference proteome</keyword>
<dbReference type="SMART" id="SM00862">
    <property type="entry name" value="Trans_reg_C"/>
    <property type="match status" value="1"/>
</dbReference>
<evidence type="ECO:0000256" key="1">
    <source>
        <dbReference type="ARBA" id="ARBA00005820"/>
    </source>
</evidence>
<dbReference type="SUPFAM" id="SSF48452">
    <property type="entry name" value="TPR-like"/>
    <property type="match status" value="1"/>
</dbReference>
<dbReference type="PROSITE" id="PS51755">
    <property type="entry name" value="OMPR_PHOB"/>
    <property type="match status" value="1"/>
</dbReference>
<dbReference type="Pfam" id="PF00486">
    <property type="entry name" value="Trans_reg_C"/>
    <property type="match status" value="1"/>
</dbReference>
<dbReference type="PANTHER" id="PTHR35807">
    <property type="entry name" value="TRANSCRIPTIONAL REGULATOR REDD-RELATED"/>
    <property type="match status" value="1"/>
</dbReference>
<dbReference type="PANTHER" id="PTHR35807:SF1">
    <property type="entry name" value="TRANSCRIPTIONAL REGULATOR REDD"/>
    <property type="match status" value="1"/>
</dbReference>
<evidence type="ECO:0000256" key="2">
    <source>
        <dbReference type="ARBA" id="ARBA00023015"/>
    </source>
</evidence>
<dbReference type="InterPro" id="IPR005158">
    <property type="entry name" value="BTAD"/>
</dbReference>
<keyword evidence="2" id="KW-0805">Transcription regulation</keyword>
<dbReference type="CDD" id="cd15831">
    <property type="entry name" value="BTAD"/>
    <property type="match status" value="1"/>
</dbReference>
<gene>
    <name evidence="7" type="ORF">Dfulv_32670</name>
</gene>
<keyword evidence="3 5" id="KW-0238">DNA-binding</keyword>
<dbReference type="SUPFAM" id="SSF46894">
    <property type="entry name" value="C-terminal effector domain of the bipartite response regulators"/>
    <property type="match status" value="1"/>
</dbReference>
<evidence type="ECO:0000256" key="3">
    <source>
        <dbReference type="ARBA" id="ARBA00023125"/>
    </source>
</evidence>
<dbReference type="EMBL" id="CP073720">
    <property type="protein sequence ID" value="UWP79900.1"/>
    <property type="molecule type" value="Genomic_DNA"/>
</dbReference>
<evidence type="ECO:0000259" key="6">
    <source>
        <dbReference type="PROSITE" id="PS51755"/>
    </source>
</evidence>
<sequence length="288" mass="31302">MHFRLLGPVEVVGPDGPARITAPREQIVLSMLLAEANQVVPMKRLIASIWDERAPRTARSQVQICVSTLRRHLAAAGLEGRVSTLPAGYLLQAAIEELDLLSFQQCQADGREAARRGDLEGAARAYRAGLAVWRGEPFAGLTGRVVETVATSLIERRLSVIEECIAVDLQLGRHHEVIGDLVMLVAEHPLRERLRGQLMVALYRAGRRPEALDAYHAARHMLVEDMGLEPGEPLRRLQQAILADAAELKVPAVFGAQAVPVVPLAAVIADFAGQDRGNGAAPDEVRSR</sequence>
<protein>
    <submittedName>
        <fullName evidence="7">AfsR/SARP family transcriptional regulator</fullName>
    </submittedName>
</protein>
<dbReference type="InterPro" id="IPR011990">
    <property type="entry name" value="TPR-like_helical_dom_sf"/>
</dbReference>
<dbReference type="Gene3D" id="1.10.10.10">
    <property type="entry name" value="Winged helix-like DNA-binding domain superfamily/Winged helix DNA-binding domain"/>
    <property type="match status" value="1"/>
</dbReference>
<dbReference type="InterPro" id="IPR016032">
    <property type="entry name" value="Sig_transdc_resp-reg_C-effctor"/>
</dbReference>
<feature type="domain" description="OmpR/PhoB-type" evidence="6">
    <location>
        <begin position="1"/>
        <end position="93"/>
    </location>
</feature>
<reference evidence="7" key="1">
    <citation type="submission" date="2021-04" db="EMBL/GenBank/DDBJ databases">
        <authorList>
            <person name="Hartkoorn R.C."/>
            <person name="Beaudoing E."/>
            <person name="Hot D."/>
        </authorList>
    </citation>
    <scope>NUCLEOTIDE SEQUENCE</scope>
    <source>
        <strain evidence="7">NRRL B-16292</strain>
    </source>
</reference>
<dbReference type="InterPro" id="IPR036388">
    <property type="entry name" value="WH-like_DNA-bd_sf"/>
</dbReference>
<dbReference type="InterPro" id="IPR001867">
    <property type="entry name" value="OmpR/PhoB-type_DNA-bd"/>
</dbReference>
<comment type="similarity">
    <text evidence="1">Belongs to the AfsR/DnrI/RedD regulatory family.</text>
</comment>
<dbReference type="Pfam" id="PF03704">
    <property type="entry name" value="BTAD"/>
    <property type="match status" value="1"/>
</dbReference>